<keyword evidence="3" id="KW-0328">Glycosyltransferase</keyword>
<evidence type="ECO:0000256" key="6">
    <source>
        <dbReference type="ARBA" id="ARBA00022989"/>
    </source>
</evidence>
<evidence type="ECO:0000256" key="8">
    <source>
        <dbReference type="SAM" id="Phobius"/>
    </source>
</evidence>
<keyword evidence="6 8" id="KW-1133">Transmembrane helix</keyword>
<evidence type="ECO:0000256" key="1">
    <source>
        <dbReference type="ARBA" id="ARBA00004651"/>
    </source>
</evidence>
<proteinExistence type="predicted"/>
<name>A0A2G7HDQ3_9CLOT</name>
<feature type="transmembrane region" description="Helical" evidence="8">
    <location>
        <begin position="138"/>
        <end position="156"/>
    </location>
</feature>
<dbReference type="EMBL" id="PEIK01000012">
    <property type="protein sequence ID" value="PIH03229.1"/>
    <property type="molecule type" value="Genomic_DNA"/>
</dbReference>
<feature type="transmembrane region" description="Helical" evidence="8">
    <location>
        <begin position="420"/>
        <end position="440"/>
    </location>
</feature>
<keyword evidence="4" id="KW-0808">Transferase</keyword>
<feature type="transmembrane region" description="Helical" evidence="8">
    <location>
        <begin position="395"/>
        <end position="414"/>
    </location>
</feature>
<reference evidence="9 10" key="1">
    <citation type="submission" date="2017-10" db="EMBL/GenBank/DDBJ databases">
        <title>Reclassification of Eubacterium combesii and discrepancies in the nomenclature of botulinum neurotoxin producing clostridia. Request for an Opinion.</title>
        <authorList>
            <person name="Dobritsa A.P."/>
            <person name="Kutumbaka K.K."/>
            <person name="Samadpour M."/>
        </authorList>
    </citation>
    <scope>NUCLEOTIDE SEQUENCE [LARGE SCALE GENOMIC DNA]</scope>
    <source>
        <strain evidence="9 10">DSM 20696</strain>
    </source>
</reference>
<feature type="transmembrane region" description="Helical" evidence="8">
    <location>
        <begin position="12"/>
        <end position="30"/>
    </location>
</feature>
<evidence type="ECO:0000256" key="2">
    <source>
        <dbReference type="ARBA" id="ARBA00022475"/>
    </source>
</evidence>
<gene>
    <name evidence="9" type="ORF">CS538_14145</name>
</gene>
<dbReference type="Proteomes" id="UP000231322">
    <property type="component" value="Unassembled WGS sequence"/>
</dbReference>
<evidence type="ECO:0000313" key="9">
    <source>
        <dbReference type="EMBL" id="PIH03229.1"/>
    </source>
</evidence>
<dbReference type="RefSeq" id="WP_099839860.1">
    <property type="nucleotide sequence ID" value="NZ_PEIK01000012.1"/>
</dbReference>
<dbReference type="InterPro" id="IPR050297">
    <property type="entry name" value="LipidA_mod_glycosyltrf_83"/>
</dbReference>
<dbReference type="PANTHER" id="PTHR33908:SF11">
    <property type="entry name" value="MEMBRANE PROTEIN"/>
    <property type="match status" value="1"/>
</dbReference>
<evidence type="ECO:0000256" key="3">
    <source>
        <dbReference type="ARBA" id="ARBA00022676"/>
    </source>
</evidence>
<keyword evidence="2" id="KW-1003">Cell membrane</keyword>
<dbReference type="AlphaFoldDB" id="A0A2G7HDQ3"/>
<keyword evidence="5 8" id="KW-0812">Transmembrane</keyword>
<protein>
    <submittedName>
        <fullName evidence="9">Uncharacterized protein</fullName>
    </submittedName>
</protein>
<evidence type="ECO:0000313" key="10">
    <source>
        <dbReference type="Proteomes" id="UP000231322"/>
    </source>
</evidence>
<evidence type="ECO:0000256" key="7">
    <source>
        <dbReference type="ARBA" id="ARBA00023136"/>
    </source>
</evidence>
<evidence type="ECO:0000256" key="4">
    <source>
        <dbReference type="ARBA" id="ARBA00022679"/>
    </source>
</evidence>
<keyword evidence="7 8" id="KW-0472">Membrane</keyword>
<keyword evidence="10" id="KW-1185">Reference proteome</keyword>
<feature type="transmembrane region" description="Helical" evidence="8">
    <location>
        <begin position="112"/>
        <end position="132"/>
    </location>
</feature>
<dbReference type="GO" id="GO:0016763">
    <property type="term" value="F:pentosyltransferase activity"/>
    <property type="evidence" value="ECO:0007669"/>
    <property type="project" value="TreeGrafter"/>
</dbReference>
<evidence type="ECO:0000256" key="5">
    <source>
        <dbReference type="ARBA" id="ARBA00022692"/>
    </source>
</evidence>
<comment type="subcellular location">
    <subcellularLocation>
        <location evidence="1">Cell membrane</location>
        <topology evidence="1">Multi-pass membrane protein</topology>
    </subcellularLocation>
</comment>
<dbReference type="PANTHER" id="PTHR33908">
    <property type="entry name" value="MANNOSYLTRANSFERASE YKCB-RELATED"/>
    <property type="match status" value="1"/>
</dbReference>
<sequence length="458" mass="53987">MNSRYNNLKNKIYFGIITFLGVLVRIFFILKVPCYPISDFQRYQQIATNIFMGKGHYYLGRPIAFQPMGYPFTLGYFYKLIGSNDIVLGKALNVLFSSITLIIILKILFKIYNNLVIIYVTYVIITFLPNYIAYNNVLGSEILITLLISAIIYLQLCDFNNRCRYIIIGFFIGLATLTKPFFVLYPAIISIVEWLKNKNVKEASKLFFISLTIMCMIIAPWTYRNYKNFNLLIPISYNGGYVLFINNNDNNKNGAWMQIANIDISDKLKKQFKKYNFNYRTIVEDEVDQVMLKPELNDLFKKEAKKWIINNPIKFIKIGTIRVKNTFFNGAGDIYQWGTNGDEEKNNLFILKSNYMRYFSNYYIYILSFFGFFYIIYNLKNILISFFKKNSNISYIESILFFNILYFIFISFVFEGQQRYNFPILFLCAISMTKFIDVFYKKKSMNLAKVGNIEFNLE</sequence>
<dbReference type="GO" id="GO:0009103">
    <property type="term" value="P:lipopolysaccharide biosynthetic process"/>
    <property type="evidence" value="ECO:0007669"/>
    <property type="project" value="UniProtKB-ARBA"/>
</dbReference>
<dbReference type="GO" id="GO:0005886">
    <property type="term" value="C:plasma membrane"/>
    <property type="evidence" value="ECO:0007669"/>
    <property type="project" value="UniProtKB-SubCell"/>
</dbReference>
<accession>A0A2G7HDQ3</accession>
<feature type="transmembrane region" description="Helical" evidence="8">
    <location>
        <begin position="203"/>
        <end position="222"/>
    </location>
</feature>
<feature type="transmembrane region" description="Helical" evidence="8">
    <location>
        <begin position="168"/>
        <end position="191"/>
    </location>
</feature>
<organism evidence="9 10">
    <name type="scientific">Clostridium combesii</name>
    <dbReference type="NCBI Taxonomy" id="39481"/>
    <lineage>
        <taxon>Bacteria</taxon>
        <taxon>Bacillati</taxon>
        <taxon>Bacillota</taxon>
        <taxon>Clostridia</taxon>
        <taxon>Eubacteriales</taxon>
        <taxon>Clostridiaceae</taxon>
        <taxon>Clostridium</taxon>
    </lineage>
</organism>
<feature type="transmembrane region" description="Helical" evidence="8">
    <location>
        <begin position="86"/>
        <end position="105"/>
    </location>
</feature>
<comment type="caution">
    <text evidence="9">The sequence shown here is derived from an EMBL/GenBank/DDBJ whole genome shotgun (WGS) entry which is preliminary data.</text>
</comment>
<feature type="transmembrane region" description="Helical" evidence="8">
    <location>
        <begin position="362"/>
        <end position="383"/>
    </location>
</feature>